<dbReference type="SUPFAM" id="SSF64268">
    <property type="entry name" value="PX domain"/>
    <property type="match status" value="1"/>
</dbReference>
<keyword evidence="7" id="KW-0653">Protein transport</keyword>
<dbReference type="GO" id="GO:0016050">
    <property type="term" value="P:vesicle organization"/>
    <property type="evidence" value="ECO:0007669"/>
    <property type="project" value="TreeGrafter"/>
</dbReference>
<dbReference type="PROSITE" id="PS50195">
    <property type="entry name" value="PX"/>
    <property type="match status" value="1"/>
</dbReference>
<evidence type="ECO:0000256" key="6">
    <source>
        <dbReference type="ARBA" id="ARBA00022753"/>
    </source>
</evidence>
<evidence type="ECO:0000256" key="7">
    <source>
        <dbReference type="ARBA" id="ARBA00022927"/>
    </source>
</evidence>
<dbReference type="InterPro" id="IPR036871">
    <property type="entry name" value="PX_dom_sf"/>
</dbReference>
<dbReference type="GO" id="GO:0006886">
    <property type="term" value="P:intracellular protein transport"/>
    <property type="evidence" value="ECO:0007669"/>
    <property type="project" value="InterPro"/>
</dbReference>
<keyword evidence="9" id="KW-0472">Membrane</keyword>
<dbReference type="PANTHER" id="PTHR46209">
    <property type="entry name" value="PX DOMAIN-CONTAINING PROTEIN"/>
    <property type="match status" value="1"/>
</dbReference>
<gene>
    <name evidence="12" type="ORF">CUNI_LOCUS10922</name>
</gene>
<comment type="similarity">
    <text evidence="3">Belongs to the sorting nexin family.</text>
</comment>
<dbReference type="OrthoDB" id="5227681at2759"/>
<evidence type="ECO:0000313" key="12">
    <source>
        <dbReference type="EMBL" id="CAG5125364.1"/>
    </source>
</evidence>
<sequence length="235" mass="27253">MMLIRRLDLNFKGRREKQSKRTTQTIDYSLGQVTLPKIVVKSPVVHDTWTDGKFITYMICIRTDHPSFHLHLSAIRRRFSEIRWLLKVLRANHPHIQFPAPPAKKIFGEQFESTFVNFRLKEIEEFLNKLVATDTVLSDTAFHLFLQTDLTTQEIEQYFDGTLPEATIDRAWQNASHLHSSIMPLEPQEIVMGKEDLHYSSQMSLSSEDLSSQSSFRNDNCGPALLDVINCNYVR</sequence>
<reference evidence="12" key="1">
    <citation type="submission" date="2021-04" db="EMBL/GenBank/DDBJ databases">
        <authorList>
            <consortium name="Molecular Ecology Group"/>
        </authorList>
    </citation>
    <scope>NUCLEOTIDE SEQUENCE</scope>
</reference>
<dbReference type="GO" id="GO:0005768">
    <property type="term" value="C:endosome"/>
    <property type="evidence" value="ECO:0007669"/>
    <property type="project" value="UniProtKB-SubCell"/>
</dbReference>
<keyword evidence="5" id="KW-0963">Cytoplasm</keyword>
<name>A0A8S3Z782_9EUPU</name>
<keyword evidence="6" id="KW-0967">Endosome</keyword>
<dbReference type="Gene3D" id="3.30.1520.10">
    <property type="entry name" value="Phox-like domain"/>
    <property type="match status" value="1"/>
</dbReference>
<proteinExistence type="inferred from homology"/>
<dbReference type="Pfam" id="PF00787">
    <property type="entry name" value="PX"/>
    <property type="match status" value="1"/>
</dbReference>
<evidence type="ECO:0000256" key="9">
    <source>
        <dbReference type="ARBA" id="ARBA00023136"/>
    </source>
</evidence>
<dbReference type="SMART" id="SM00312">
    <property type="entry name" value="PX"/>
    <property type="match status" value="1"/>
</dbReference>
<evidence type="ECO:0000256" key="4">
    <source>
        <dbReference type="ARBA" id="ARBA00022448"/>
    </source>
</evidence>
<evidence type="ECO:0000259" key="11">
    <source>
        <dbReference type="PROSITE" id="PS50195"/>
    </source>
</evidence>
<dbReference type="EMBL" id="CAJHNH020002035">
    <property type="protein sequence ID" value="CAG5125364.1"/>
    <property type="molecule type" value="Genomic_DNA"/>
</dbReference>
<evidence type="ECO:0000256" key="1">
    <source>
        <dbReference type="ARBA" id="ARBA00004177"/>
    </source>
</evidence>
<dbReference type="Proteomes" id="UP000678393">
    <property type="component" value="Unassembled WGS sequence"/>
</dbReference>
<comment type="caution">
    <text evidence="12">The sequence shown here is derived from an EMBL/GenBank/DDBJ whole genome shotgun (WGS) entry which is preliminary data.</text>
</comment>
<evidence type="ECO:0000256" key="5">
    <source>
        <dbReference type="ARBA" id="ARBA00022490"/>
    </source>
</evidence>
<keyword evidence="8" id="KW-0446">Lipid-binding</keyword>
<evidence type="ECO:0000256" key="10">
    <source>
        <dbReference type="ARBA" id="ARBA00029433"/>
    </source>
</evidence>
<evidence type="ECO:0000313" key="13">
    <source>
        <dbReference type="Proteomes" id="UP000678393"/>
    </source>
</evidence>
<evidence type="ECO:0000256" key="3">
    <source>
        <dbReference type="ARBA" id="ARBA00010883"/>
    </source>
</evidence>
<accession>A0A8S3Z782</accession>
<dbReference type="InterPro" id="IPR043544">
    <property type="entry name" value="SNX10/11"/>
</dbReference>
<evidence type="ECO:0000256" key="8">
    <source>
        <dbReference type="ARBA" id="ARBA00023121"/>
    </source>
</evidence>
<dbReference type="InterPro" id="IPR001683">
    <property type="entry name" value="PX_dom"/>
</dbReference>
<dbReference type="AlphaFoldDB" id="A0A8S3Z782"/>
<feature type="domain" description="PX" evidence="11">
    <location>
        <begin position="35"/>
        <end position="152"/>
    </location>
</feature>
<dbReference type="PANTHER" id="PTHR46209:SF3">
    <property type="entry name" value="PX DOMAIN-CONTAINING PROTEIN"/>
    <property type="match status" value="1"/>
</dbReference>
<protein>
    <recommendedName>
        <fullName evidence="11">PX domain-containing protein</fullName>
    </recommendedName>
</protein>
<keyword evidence="13" id="KW-1185">Reference proteome</keyword>
<evidence type="ECO:0000256" key="2">
    <source>
        <dbReference type="ARBA" id="ARBA00004496"/>
    </source>
</evidence>
<keyword evidence="4" id="KW-0813">Transport</keyword>
<comment type="subcellular location">
    <subcellularLocation>
        <location evidence="2">Cytoplasm</location>
    </subcellularLocation>
    <subcellularLocation>
        <location evidence="10">Endomembrane system</location>
        <topology evidence="10">Peripheral membrane protein</topology>
        <orientation evidence="10">Cytoplasmic side</orientation>
    </subcellularLocation>
    <subcellularLocation>
        <location evidence="1">Endosome</location>
    </subcellularLocation>
</comment>
<organism evidence="12 13">
    <name type="scientific">Candidula unifasciata</name>
    <dbReference type="NCBI Taxonomy" id="100452"/>
    <lineage>
        <taxon>Eukaryota</taxon>
        <taxon>Metazoa</taxon>
        <taxon>Spiralia</taxon>
        <taxon>Lophotrochozoa</taxon>
        <taxon>Mollusca</taxon>
        <taxon>Gastropoda</taxon>
        <taxon>Heterobranchia</taxon>
        <taxon>Euthyneura</taxon>
        <taxon>Panpulmonata</taxon>
        <taxon>Eupulmonata</taxon>
        <taxon>Stylommatophora</taxon>
        <taxon>Helicina</taxon>
        <taxon>Helicoidea</taxon>
        <taxon>Geomitridae</taxon>
        <taxon>Candidula</taxon>
    </lineage>
</organism>
<dbReference type="GO" id="GO:1901981">
    <property type="term" value="F:phosphatidylinositol phosphate binding"/>
    <property type="evidence" value="ECO:0007669"/>
    <property type="project" value="TreeGrafter"/>
</dbReference>